<dbReference type="InterPro" id="IPR001650">
    <property type="entry name" value="Helicase_C-like"/>
</dbReference>
<dbReference type="InterPro" id="IPR044742">
    <property type="entry name" value="DEAD/DEAH_RhlB"/>
</dbReference>
<dbReference type="Pfam" id="PF03880">
    <property type="entry name" value="DbpA"/>
    <property type="match status" value="1"/>
</dbReference>
<keyword evidence="2" id="KW-0378">Hydrolase</keyword>
<keyword evidence="4" id="KW-0067">ATP-binding</keyword>
<keyword evidence="1" id="KW-0547">Nucleotide-binding</keyword>
<feature type="domain" description="Helicase C-terminal" evidence="7">
    <location>
        <begin position="218"/>
        <end position="364"/>
    </location>
</feature>
<reference evidence="8 9" key="1">
    <citation type="journal article" date="2007" name="Appl. Environ. Microbiol.">
        <title>Genome sequence of the cellulolytic gliding bacterium Cytophaga hutchinsonii.</title>
        <authorList>
            <person name="Xie G."/>
            <person name="Bruce D.C."/>
            <person name="Challacombe J.F."/>
            <person name="Chertkov O."/>
            <person name="Detter J.C."/>
            <person name="Gilna P."/>
            <person name="Han C.S."/>
            <person name="Lucas S."/>
            <person name="Misra M."/>
            <person name="Myers G.L."/>
            <person name="Richardson P."/>
            <person name="Tapia R."/>
            <person name="Thayer N."/>
            <person name="Thompson L.S."/>
            <person name="Brettin T.S."/>
            <person name="Henrissat B."/>
            <person name="Wilson D.B."/>
            <person name="McBride M.J."/>
        </authorList>
    </citation>
    <scope>NUCLEOTIDE SEQUENCE [LARGE SCALE GENOMIC DNA]</scope>
    <source>
        <strain evidence="9">ATCC 33406 / DSM 1761 / CIP 103989 / NBRC 15051 / NCIMB 9469 / D465</strain>
    </source>
</reference>
<evidence type="ECO:0000313" key="8">
    <source>
        <dbReference type="EMBL" id="ABG57942.1"/>
    </source>
</evidence>
<keyword evidence="3 8" id="KW-0347">Helicase</keyword>
<dbReference type="SMART" id="SM00487">
    <property type="entry name" value="DEXDc"/>
    <property type="match status" value="1"/>
</dbReference>
<name>A0A6N4SNS8_CYTH3</name>
<dbReference type="CDD" id="cd18787">
    <property type="entry name" value="SF2_C_DEAD"/>
    <property type="match status" value="1"/>
</dbReference>
<dbReference type="Pfam" id="PF00270">
    <property type="entry name" value="DEAD"/>
    <property type="match status" value="1"/>
</dbReference>
<keyword evidence="9" id="KW-1185">Reference proteome</keyword>
<dbReference type="InterPro" id="IPR027417">
    <property type="entry name" value="P-loop_NTPase"/>
</dbReference>
<dbReference type="InterPro" id="IPR005580">
    <property type="entry name" value="DbpA/CsdA_RNA-bd_dom"/>
</dbReference>
<dbReference type="Proteomes" id="UP000001822">
    <property type="component" value="Chromosome"/>
</dbReference>
<feature type="domain" description="Helicase ATP-binding" evidence="6">
    <location>
        <begin position="27"/>
        <end position="195"/>
    </location>
</feature>
<evidence type="ECO:0000256" key="5">
    <source>
        <dbReference type="ARBA" id="ARBA00038437"/>
    </source>
</evidence>
<evidence type="ECO:0000256" key="3">
    <source>
        <dbReference type="ARBA" id="ARBA00022806"/>
    </source>
</evidence>
<accession>A0A6N4SNS8</accession>
<dbReference type="GO" id="GO:0003676">
    <property type="term" value="F:nucleic acid binding"/>
    <property type="evidence" value="ECO:0007669"/>
    <property type="project" value="InterPro"/>
</dbReference>
<proteinExistence type="inferred from homology"/>
<dbReference type="InterPro" id="IPR011545">
    <property type="entry name" value="DEAD/DEAH_box_helicase_dom"/>
</dbReference>
<dbReference type="PROSITE" id="PS51192">
    <property type="entry name" value="HELICASE_ATP_BIND_1"/>
    <property type="match status" value="1"/>
</dbReference>
<evidence type="ECO:0000259" key="6">
    <source>
        <dbReference type="PROSITE" id="PS51192"/>
    </source>
</evidence>
<dbReference type="OrthoDB" id="974172at2"/>
<dbReference type="GO" id="GO:0003724">
    <property type="term" value="F:RNA helicase activity"/>
    <property type="evidence" value="ECO:0007669"/>
    <property type="project" value="TreeGrafter"/>
</dbReference>
<sequence>MSDKPTIEQLLNNVSIESLNDMQEDSLAANAKASDVILLSPTGSGKTLGFLLPVFQQLSVSSNSIQALVLVPSRELALQIESVFKSLKTGFKVTCCYGGHPMDVEENNLAQSPALLIGTPGRIVDHINRRNINLDDVKTLVLDEFDKSLEMGFQEDMAIIIGRLTGIKKRILTSATQAIKIPDFTGMQSPVTLNYITGQASGLSVKTVLSDTKDKFDTLLRLLCQIGNESVIVFCNQRDEVENVCAYLTEHGIINNNFHGGLEQRYRESTLTKFRNGSTNVLVTTDLAARGLDIPDVKHVIHYQMPHKIDAFTHRNGRTARMGSTGNAYMLLHKDVLLPDYITSKPDILKLSDQKVKPLLPQWETLFISAGKKDKINKIDIVGFLSKKGLLEKDELGLIEVKDQFAYAAVKRNKVESVIKLVKEEKIKGRKVKIEVARETPKFEAE</sequence>
<evidence type="ECO:0000256" key="2">
    <source>
        <dbReference type="ARBA" id="ARBA00022801"/>
    </source>
</evidence>
<dbReference type="RefSeq" id="WP_011584058.1">
    <property type="nucleotide sequence ID" value="NC_008255.1"/>
</dbReference>
<evidence type="ECO:0000313" key="9">
    <source>
        <dbReference type="Proteomes" id="UP000001822"/>
    </source>
</evidence>
<dbReference type="KEGG" id="chu:CHU_0655"/>
<dbReference type="CDD" id="cd00268">
    <property type="entry name" value="DEADc"/>
    <property type="match status" value="1"/>
</dbReference>
<dbReference type="GO" id="GO:0016787">
    <property type="term" value="F:hydrolase activity"/>
    <property type="evidence" value="ECO:0007669"/>
    <property type="project" value="UniProtKB-KW"/>
</dbReference>
<dbReference type="PROSITE" id="PS51194">
    <property type="entry name" value="HELICASE_CTER"/>
    <property type="match status" value="1"/>
</dbReference>
<dbReference type="SMART" id="SM00490">
    <property type="entry name" value="HELICc"/>
    <property type="match status" value="1"/>
</dbReference>
<gene>
    <name evidence="8" type="primary">dbpA</name>
    <name evidence="8" type="ordered locus">CHU_0655</name>
</gene>
<dbReference type="CDD" id="cd12252">
    <property type="entry name" value="RRM_DbpA"/>
    <property type="match status" value="1"/>
</dbReference>
<dbReference type="InterPro" id="IPR012677">
    <property type="entry name" value="Nucleotide-bd_a/b_plait_sf"/>
</dbReference>
<dbReference type="GO" id="GO:0005829">
    <property type="term" value="C:cytosol"/>
    <property type="evidence" value="ECO:0007669"/>
    <property type="project" value="TreeGrafter"/>
</dbReference>
<dbReference type="PANTHER" id="PTHR47959">
    <property type="entry name" value="ATP-DEPENDENT RNA HELICASE RHLE-RELATED"/>
    <property type="match status" value="1"/>
</dbReference>
<dbReference type="InterPro" id="IPR050079">
    <property type="entry name" value="DEAD_box_RNA_helicase"/>
</dbReference>
<dbReference type="GO" id="GO:0005524">
    <property type="term" value="F:ATP binding"/>
    <property type="evidence" value="ECO:0007669"/>
    <property type="project" value="UniProtKB-KW"/>
</dbReference>
<dbReference type="Gene3D" id="3.40.50.300">
    <property type="entry name" value="P-loop containing nucleotide triphosphate hydrolases"/>
    <property type="match status" value="2"/>
</dbReference>
<dbReference type="AlphaFoldDB" id="A0A6N4SNS8"/>
<organism evidence="8 9">
    <name type="scientific">Cytophaga hutchinsonii (strain ATCC 33406 / DSM 1761 / CIP 103989 / NBRC 15051 / NCIMB 9469 / D465)</name>
    <dbReference type="NCBI Taxonomy" id="269798"/>
    <lineage>
        <taxon>Bacteria</taxon>
        <taxon>Pseudomonadati</taxon>
        <taxon>Bacteroidota</taxon>
        <taxon>Cytophagia</taxon>
        <taxon>Cytophagales</taxon>
        <taxon>Cytophagaceae</taxon>
        <taxon>Cytophaga</taxon>
    </lineage>
</organism>
<dbReference type="EMBL" id="CP000383">
    <property type="protein sequence ID" value="ABG57942.1"/>
    <property type="molecule type" value="Genomic_DNA"/>
</dbReference>
<evidence type="ECO:0000256" key="1">
    <source>
        <dbReference type="ARBA" id="ARBA00022741"/>
    </source>
</evidence>
<dbReference type="Pfam" id="PF00271">
    <property type="entry name" value="Helicase_C"/>
    <property type="match status" value="1"/>
</dbReference>
<evidence type="ECO:0000256" key="4">
    <source>
        <dbReference type="ARBA" id="ARBA00022840"/>
    </source>
</evidence>
<dbReference type="PANTHER" id="PTHR47959:SF1">
    <property type="entry name" value="ATP-DEPENDENT RNA HELICASE DBPA"/>
    <property type="match status" value="1"/>
</dbReference>
<protein>
    <submittedName>
        <fullName evidence="8">ATP-independent RNA helicase</fullName>
    </submittedName>
</protein>
<dbReference type="Gene3D" id="3.30.70.330">
    <property type="match status" value="1"/>
</dbReference>
<dbReference type="InterPro" id="IPR014001">
    <property type="entry name" value="Helicase_ATP-bd"/>
</dbReference>
<dbReference type="SUPFAM" id="SSF52540">
    <property type="entry name" value="P-loop containing nucleoside triphosphate hydrolases"/>
    <property type="match status" value="1"/>
</dbReference>
<comment type="similarity">
    <text evidence="5">Belongs to the DEAD box helicase family.</text>
</comment>
<evidence type="ECO:0000259" key="7">
    <source>
        <dbReference type="PROSITE" id="PS51194"/>
    </source>
</evidence>